<proteinExistence type="predicted"/>
<feature type="region of interest" description="Disordered" evidence="3">
    <location>
        <begin position="95"/>
        <end position="114"/>
    </location>
</feature>
<dbReference type="PROSITE" id="PS50010">
    <property type="entry name" value="DH_2"/>
    <property type="match status" value="1"/>
</dbReference>
<dbReference type="OrthoDB" id="2272012at2759"/>
<dbReference type="Gene3D" id="1.20.900.10">
    <property type="entry name" value="Dbl homology (DH) domain"/>
    <property type="match status" value="1"/>
</dbReference>
<dbReference type="Pfam" id="PF00780">
    <property type="entry name" value="CNH"/>
    <property type="match status" value="1"/>
</dbReference>
<name>A0A9P6KGV6_9FUNG</name>
<dbReference type="InterPro" id="IPR000219">
    <property type="entry name" value="DH_dom"/>
</dbReference>
<dbReference type="InterPro" id="IPR001180">
    <property type="entry name" value="CNH_dom"/>
</dbReference>
<dbReference type="PANTHER" id="PTHR46572">
    <property type="entry name" value="RHO1 GDP-GTP EXCHANGE PROTEIN 1-RELATED"/>
    <property type="match status" value="1"/>
</dbReference>
<dbReference type="Pfam" id="PF00621">
    <property type="entry name" value="RhoGEF"/>
    <property type="match status" value="1"/>
</dbReference>
<feature type="domain" description="CNH" evidence="5">
    <location>
        <begin position="823"/>
        <end position="1122"/>
    </location>
</feature>
<feature type="compositionally biased region" description="Polar residues" evidence="3">
    <location>
        <begin position="24"/>
        <end position="36"/>
    </location>
</feature>
<dbReference type="SUPFAM" id="SSF48065">
    <property type="entry name" value="DBL homology domain (DH-domain)"/>
    <property type="match status" value="1"/>
</dbReference>
<dbReference type="SMART" id="SM00325">
    <property type="entry name" value="RhoGEF"/>
    <property type="match status" value="1"/>
</dbReference>
<feature type="compositionally biased region" description="Polar residues" evidence="3">
    <location>
        <begin position="60"/>
        <end position="75"/>
    </location>
</feature>
<dbReference type="PROSITE" id="PS50219">
    <property type="entry name" value="CNH"/>
    <property type="match status" value="1"/>
</dbReference>
<protein>
    <submittedName>
        <fullName evidence="6">RHO1 GDP-GTP exchange protein 2</fullName>
    </submittedName>
</protein>
<dbReference type="EMBL" id="JAABOA010000488">
    <property type="protein sequence ID" value="KAF9584155.1"/>
    <property type="molecule type" value="Genomic_DNA"/>
</dbReference>
<evidence type="ECO:0000259" key="5">
    <source>
        <dbReference type="PROSITE" id="PS50219"/>
    </source>
</evidence>
<keyword evidence="7" id="KW-1185">Reference proteome</keyword>
<dbReference type="Pfam" id="PF15405">
    <property type="entry name" value="PH_5"/>
    <property type="match status" value="1"/>
</dbReference>
<dbReference type="Proteomes" id="UP000780801">
    <property type="component" value="Unassembled WGS sequence"/>
</dbReference>
<accession>A0A9P6KGV6</accession>
<dbReference type="InterPro" id="IPR052233">
    <property type="entry name" value="Rho-type_GEFs"/>
</dbReference>
<feature type="region of interest" description="Disordered" evidence="3">
    <location>
        <begin position="1"/>
        <end position="75"/>
    </location>
</feature>
<evidence type="ECO:0000259" key="4">
    <source>
        <dbReference type="PROSITE" id="PS50010"/>
    </source>
</evidence>
<dbReference type="InterPro" id="IPR041675">
    <property type="entry name" value="PH_5"/>
</dbReference>
<feature type="domain" description="DH" evidence="4">
    <location>
        <begin position="421"/>
        <end position="609"/>
    </location>
</feature>
<dbReference type="InterPro" id="IPR035899">
    <property type="entry name" value="DBL_dom_sf"/>
</dbReference>
<dbReference type="InterPro" id="IPR011993">
    <property type="entry name" value="PH-like_dom_sf"/>
</dbReference>
<evidence type="ECO:0000313" key="6">
    <source>
        <dbReference type="EMBL" id="KAF9584155.1"/>
    </source>
</evidence>
<keyword evidence="1" id="KW-0597">Phosphoprotein</keyword>
<organism evidence="6 7">
    <name type="scientific">Lunasporangiospora selenospora</name>
    <dbReference type="NCBI Taxonomy" id="979761"/>
    <lineage>
        <taxon>Eukaryota</taxon>
        <taxon>Fungi</taxon>
        <taxon>Fungi incertae sedis</taxon>
        <taxon>Mucoromycota</taxon>
        <taxon>Mortierellomycotina</taxon>
        <taxon>Mortierellomycetes</taxon>
        <taxon>Mortierellales</taxon>
        <taxon>Mortierellaceae</taxon>
        <taxon>Lunasporangiospora</taxon>
    </lineage>
</organism>
<keyword evidence="2" id="KW-0344">Guanine-nucleotide releasing factor</keyword>
<evidence type="ECO:0000313" key="7">
    <source>
        <dbReference type="Proteomes" id="UP000780801"/>
    </source>
</evidence>
<comment type="caution">
    <text evidence="6">The sequence shown here is derived from an EMBL/GenBank/DDBJ whole genome shotgun (WGS) entry which is preliminary data.</text>
</comment>
<dbReference type="SMART" id="SM00036">
    <property type="entry name" value="CNH"/>
    <property type="match status" value="1"/>
</dbReference>
<sequence>MEVVTETSGRTAPKKSQERRDHINSSAQRNDIQKITTLRDSKANPLEPLKYTPTKPRTPPGSTCSRSPNSANRQESISVKGAMNEIRQLPSLSTYPQQQCPSQQPYQQQQHNHGYHTNNYHQESIARTKTIIDPVVQQWQTRQLEFQQSPAKISSAGALDEAVEESSFMPSTAKSFANSSYHASSIGSPTTISSWSQSSSLNNNSGSISAYNSRQGSLNVPYRHVGPLHLSKEAQLLIDFNPGLLSTIAVAFRQKMLDNGSKRSELQSYGLKSPVAFTGKDAIDVVIELTQLDDRRHGLAIARSLENQFLFFGGGDNKLFDTNYGQYFFSDATTSYLPGWSEFPAVPRGVFPYSTKCYSYGCLPGDSTCYSYLCPNRQFIANAPRFRRQINDESNFGDIEKAWSNSVPASVVAGVSRNERNRQEAIFEVVDTEDNYIRDLELIEEIYIIPLRNGDIVDPGRVEEFIENVFLNYKEILRLHKPLLEALRDRQEEQPIVERIGDILMSHLVRFEEVYTRYSSRIILAEFFYRKEEAQNCRFAQFLRECNRHPMTRRLELRHFICQPYQRIPRYPLLLKEVIKWTDEGVPDRAVVEEVIKVCSELLKRFDLCYQEGNRRLRLLTIQDKITWRSKEEHRNLKLTERTRQLHFECIARLKTTFEMQTMDLRLLLFDHMLLMTKEKRDKQGDKDDFIYQVTRNPIPLELVNIWPEDGKSVSYSRLKSNPLTAWTVSDNDSTISSRVGFRDSWYTASVTVEHRGRRGGVYTLYMIPETRDEFIEQVNIVKQSRQDVVFRPHLFKINVITEISAHPPASVTVLSQTHPIDGKRVTCSAPYFNVLDGKRRIVLGTEDGIYVGMEDDKSSFRLAISDLNVTNISVLEDYHLLLILSGEVLKAVNISCLELNGDKSLQIGQQLGESVQYFTAGVCGGLTLVITMSKKGLVESCITAYQPIENAVLGGQYLGKISIGKSMPKWFRLYREFYVTREPSHLIMLPKMVCAVCPSGFEILMLERLVDTRVFPTPKDPEYAFLLKRPESVPISMFKINSDSFLMCYSDFAFTMYKNGNLVKKELIEFEGRAQSFTMVYPYIIAIESGLIEIRHIETGALEQLIFGDNIRLLYADVDIIGNAVIHIHMSDRTRGDIRQIVKLVKAAPKLILKTSDNMTKLLVILYGHRHHCPSGNNRQLSL</sequence>
<evidence type="ECO:0000256" key="3">
    <source>
        <dbReference type="SAM" id="MobiDB-lite"/>
    </source>
</evidence>
<reference evidence="6" key="1">
    <citation type="journal article" date="2020" name="Fungal Divers.">
        <title>Resolving the Mortierellaceae phylogeny through synthesis of multi-gene phylogenetics and phylogenomics.</title>
        <authorList>
            <person name="Vandepol N."/>
            <person name="Liber J."/>
            <person name="Desiro A."/>
            <person name="Na H."/>
            <person name="Kennedy M."/>
            <person name="Barry K."/>
            <person name="Grigoriev I.V."/>
            <person name="Miller A.N."/>
            <person name="O'Donnell K."/>
            <person name="Stajich J.E."/>
            <person name="Bonito G."/>
        </authorList>
    </citation>
    <scope>NUCLEOTIDE SEQUENCE</scope>
    <source>
        <strain evidence="6">KOD1015</strain>
    </source>
</reference>
<evidence type="ECO:0000256" key="1">
    <source>
        <dbReference type="ARBA" id="ARBA00022553"/>
    </source>
</evidence>
<dbReference type="PANTHER" id="PTHR46572:SF1">
    <property type="entry name" value="RHO1 GUANINE NUCLEOTIDE EXCHANGE FACTOR TUS1"/>
    <property type="match status" value="1"/>
</dbReference>
<dbReference type="CDD" id="cd00160">
    <property type="entry name" value="RhoGEF"/>
    <property type="match status" value="1"/>
</dbReference>
<gene>
    <name evidence="6" type="primary">ROM2_4</name>
    <name evidence="6" type="ORF">BGW38_007399</name>
</gene>
<dbReference type="AlphaFoldDB" id="A0A9P6KGV6"/>
<dbReference type="GO" id="GO:0005085">
    <property type="term" value="F:guanyl-nucleotide exchange factor activity"/>
    <property type="evidence" value="ECO:0007669"/>
    <property type="project" value="UniProtKB-KW"/>
</dbReference>
<dbReference type="Gene3D" id="2.30.29.30">
    <property type="entry name" value="Pleckstrin-homology domain (PH domain)/Phosphotyrosine-binding domain (PTB)"/>
    <property type="match status" value="1"/>
</dbReference>
<feature type="compositionally biased region" description="Polar residues" evidence="3">
    <location>
        <begin position="1"/>
        <end position="10"/>
    </location>
</feature>
<evidence type="ECO:0000256" key="2">
    <source>
        <dbReference type="ARBA" id="ARBA00022658"/>
    </source>
</evidence>